<dbReference type="SUPFAM" id="SSF89447">
    <property type="entry name" value="AbrB/MazE/MraZ-like"/>
    <property type="match status" value="1"/>
</dbReference>
<evidence type="ECO:0000313" key="2">
    <source>
        <dbReference type="Proteomes" id="UP001259982"/>
    </source>
</evidence>
<dbReference type="InterPro" id="IPR013432">
    <property type="entry name" value="Doc_partner"/>
</dbReference>
<evidence type="ECO:0000313" key="1">
    <source>
        <dbReference type="EMBL" id="MDT0618653.1"/>
    </source>
</evidence>
<sequence length="74" mass="8460">MELKLRKTGNSLSTIWPREVLNRLRVGEGESLYLTETPGGVMVTAADPKFAQTMQSTDEVIRRYRNAYRELADK</sequence>
<evidence type="ECO:0008006" key="3">
    <source>
        <dbReference type="Google" id="ProtNLM"/>
    </source>
</evidence>
<organism evidence="1 2">
    <name type="scientific">Spectribacter acetivorans</name>
    <dbReference type="NCBI Taxonomy" id="3075603"/>
    <lineage>
        <taxon>Bacteria</taxon>
        <taxon>Pseudomonadati</taxon>
        <taxon>Pseudomonadota</taxon>
        <taxon>Gammaproteobacteria</taxon>
        <taxon>Salinisphaerales</taxon>
        <taxon>Salinisphaeraceae</taxon>
        <taxon>Spectribacter</taxon>
    </lineage>
</organism>
<dbReference type="Gene3D" id="2.10.260.10">
    <property type="match status" value="1"/>
</dbReference>
<dbReference type="InterPro" id="IPR037914">
    <property type="entry name" value="SpoVT-AbrB_sf"/>
</dbReference>
<keyword evidence="2" id="KW-1185">Reference proteome</keyword>
<protein>
    <recommendedName>
        <fullName evidence="3">Addiction module antidote</fullName>
    </recommendedName>
</protein>
<dbReference type="RefSeq" id="WP_311653725.1">
    <property type="nucleotide sequence ID" value="NZ_JAVRHY010000007.1"/>
</dbReference>
<name>A0ABU3B851_9GAMM</name>
<gene>
    <name evidence="1" type="ORF">RM531_09195</name>
</gene>
<dbReference type="Proteomes" id="UP001259982">
    <property type="component" value="Unassembled WGS sequence"/>
</dbReference>
<proteinExistence type="predicted"/>
<dbReference type="EMBL" id="JAVRHY010000007">
    <property type="protein sequence ID" value="MDT0618653.1"/>
    <property type="molecule type" value="Genomic_DNA"/>
</dbReference>
<comment type="caution">
    <text evidence="1">The sequence shown here is derived from an EMBL/GenBank/DDBJ whole genome shotgun (WGS) entry which is preliminary data.</text>
</comment>
<accession>A0ABU3B851</accession>
<dbReference type="NCBIfam" id="TIGR02609">
    <property type="entry name" value="doc_partner"/>
    <property type="match status" value="1"/>
</dbReference>
<reference evidence="1 2" key="1">
    <citation type="submission" date="2023-09" db="EMBL/GenBank/DDBJ databases">
        <authorList>
            <person name="Rey-Velasco X."/>
        </authorList>
    </citation>
    <scope>NUCLEOTIDE SEQUENCE [LARGE SCALE GENOMIC DNA]</scope>
    <source>
        <strain evidence="1 2">P385</strain>
    </source>
</reference>